<dbReference type="EMBL" id="ACFU01000001">
    <property type="protein sequence ID" value="EEF15378.1"/>
    <property type="molecule type" value="Genomic_DNA"/>
</dbReference>
<organism evidence="1 2">
    <name type="scientific">Campylobacter rectus RM3267</name>
    <dbReference type="NCBI Taxonomy" id="553218"/>
    <lineage>
        <taxon>Bacteria</taxon>
        <taxon>Pseudomonadati</taxon>
        <taxon>Campylobacterota</taxon>
        <taxon>Epsilonproteobacteria</taxon>
        <taxon>Campylobacterales</taxon>
        <taxon>Campylobacteraceae</taxon>
        <taxon>Campylobacter</taxon>
    </lineage>
</organism>
<reference evidence="1 2" key="1">
    <citation type="submission" date="2008-08" db="EMBL/GenBank/DDBJ databases">
        <authorList>
            <person name="Madupu R."/>
            <person name="Durkin A.S."/>
            <person name="Torralba M."/>
            <person name="Methe B."/>
            <person name="Sutton G.G."/>
            <person name="Strausberg R.L."/>
            <person name="Nelson K.E."/>
        </authorList>
    </citation>
    <scope>NUCLEOTIDE SEQUENCE [LARGE SCALE GENOMIC DNA]</scope>
    <source>
        <strain evidence="1 2">RM3267</strain>
    </source>
</reference>
<keyword evidence="2" id="KW-1185">Reference proteome</keyword>
<dbReference type="Proteomes" id="UP000003082">
    <property type="component" value="Unassembled WGS sequence"/>
</dbReference>
<protein>
    <submittedName>
        <fullName evidence="1">Uncharacterized protein</fullName>
    </submittedName>
</protein>
<proteinExistence type="predicted"/>
<evidence type="ECO:0000313" key="1">
    <source>
        <dbReference type="EMBL" id="EEF15378.1"/>
    </source>
</evidence>
<name>B9CXR9_CAMRE</name>
<gene>
    <name evidence="1" type="ORF">CAMRE0001_0090</name>
</gene>
<evidence type="ECO:0000313" key="2">
    <source>
        <dbReference type="Proteomes" id="UP000003082"/>
    </source>
</evidence>
<sequence length="47" mass="5214">MQTTANFATSAGLLVTLMQKISTRNARIGIFLSGFGDKFIPQAKRRR</sequence>
<comment type="caution">
    <text evidence="1">The sequence shown here is derived from an EMBL/GenBank/DDBJ whole genome shotgun (WGS) entry which is preliminary data.</text>
</comment>
<accession>B9CXR9</accession>
<dbReference type="AlphaFoldDB" id="B9CXR9"/>